<evidence type="ECO:0000313" key="4">
    <source>
        <dbReference type="EMBL" id="NAW12254.1"/>
    </source>
</evidence>
<dbReference type="SUPFAM" id="SSF54106">
    <property type="entry name" value="LysM domain"/>
    <property type="match status" value="1"/>
</dbReference>
<dbReference type="RefSeq" id="WP_161422779.1">
    <property type="nucleotide sequence ID" value="NZ_JARWMY010000006.1"/>
</dbReference>
<reference evidence="4 5" key="1">
    <citation type="submission" date="2019-12" db="EMBL/GenBank/DDBJ databases">
        <title>Draft genome sequencing of Halomonas icarensis D1-1.</title>
        <authorList>
            <person name="Pandiyan K."/>
            <person name="Kushwaha P."/>
            <person name="Gowdham M."/>
            <person name="Chakdar H."/>
            <person name="Singh A."/>
            <person name="Kumar M."/>
            <person name="Saxena A.K."/>
        </authorList>
    </citation>
    <scope>NUCLEOTIDE SEQUENCE [LARGE SCALE GENOMIC DNA]</scope>
    <source>
        <strain evidence="4 5">D1-1</strain>
    </source>
</reference>
<evidence type="ECO:0000313" key="5">
    <source>
        <dbReference type="Proteomes" id="UP000448235"/>
    </source>
</evidence>
<dbReference type="SUPFAM" id="SSF53955">
    <property type="entry name" value="Lysozyme-like"/>
    <property type="match status" value="1"/>
</dbReference>
<feature type="chain" id="PRO_5030603253" evidence="2">
    <location>
        <begin position="29"/>
        <end position="396"/>
    </location>
</feature>
<dbReference type="PROSITE" id="PS00922">
    <property type="entry name" value="TRANSGLYCOSYLASE"/>
    <property type="match status" value="1"/>
</dbReference>
<evidence type="ECO:0000256" key="2">
    <source>
        <dbReference type="SAM" id="SignalP"/>
    </source>
</evidence>
<comment type="similarity">
    <text evidence="1">Belongs to the transglycosylase Slt family.</text>
</comment>
<dbReference type="Proteomes" id="UP000448235">
    <property type="component" value="Unassembled WGS sequence"/>
</dbReference>
<feature type="domain" description="LysM" evidence="3">
    <location>
        <begin position="345"/>
        <end position="388"/>
    </location>
</feature>
<organism evidence="4 5">
    <name type="scientific">Halomonas icarae</name>
    <dbReference type="NCBI Taxonomy" id="2691040"/>
    <lineage>
        <taxon>Bacteria</taxon>
        <taxon>Pseudomonadati</taxon>
        <taxon>Pseudomonadota</taxon>
        <taxon>Gammaproteobacteria</taxon>
        <taxon>Oceanospirillales</taxon>
        <taxon>Halomonadaceae</taxon>
        <taxon>Halomonas</taxon>
    </lineage>
</organism>
<dbReference type="CDD" id="cd00118">
    <property type="entry name" value="LysM"/>
    <property type="match status" value="1"/>
</dbReference>
<dbReference type="InterPro" id="IPR023346">
    <property type="entry name" value="Lysozyme-like_dom_sf"/>
</dbReference>
<dbReference type="PROSITE" id="PS51782">
    <property type="entry name" value="LYSM"/>
    <property type="match status" value="1"/>
</dbReference>
<dbReference type="PROSITE" id="PS51318">
    <property type="entry name" value="TAT"/>
    <property type="match status" value="1"/>
</dbReference>
<dbReference type="SMART" id="SM00257">
    <property type="entry name" value="LysM"/>
    <property type="match status" value="1"/>
</dbReference>
<dbReference type="InterPro" id="IPR036779">
    <property type="entry name" value="LysM_dom_sf"/>
</dbReference>
<feature type="signal peptide" evidence="2">
    <location>
        <begin position="1"/>
        <end position="28"/>
    </location>
</feature>
<dbReference type="GO" id="GO:0008933">
    <property type="term" value="F:peptidoglycan lytic transglycosylase activity"/>
    <property type="evidence" value="ECO:0007669"/>
    <property type="project" value="InterPro"/>
</dbReference>
<dbReference type="Gene3D" id="1.10.530.10">
    <property type="match status" value="1"/>
</dbReference>
<dbReference type="Pfam" id="PF01464">
    <property type="entry name" value="SLT"/>
    <property type="match status" value="1"/>
</dbReference>
<dbReference type="InterPro" id="IPR000189">
    <property type="entry name" value="Transglyc_AS"/>
</dbReference>
<proteinExistence type="inferred from homology"/>
<dbReference type="InterPro" id="IPR018392">
    <property type="entry name" value="LysM"/>
</dbReference>
<evidence type="ECO:0000259" key="3">
    <source>
        <dbReference type="PROSITE" id="PS51782"/>
    </source>
</evidence>
<gene>
    <name evidence="4" type="ORF">GRB80_05290</name>
</gene>
<dbReference type="Pfam" id="PF01476">
    <property type="entry name" value="LysM"/>
    <property type="match status" value="1"/>
</dbReference>
<protein>
    <submittedName>
        <fullName evidence="4">Transglycosylase SLT domain-containing protein</fullName>
    </submittedName>
</protein>
<dbReference type="GO" id="GO:0016020">
    <property type="term" value="C:membrane"/>
    <property type="evidence" value="ECO:0007669"/>
    <property type="project" value="InterPro"/>
</dbReference>
<keyword evidence="5" id="KW-1185">Reference proteome</keyword>
<dbReference type="InterPro" id="IPR006311">
    <property type="entry name" value="TAT_signal"/>
</dbReference>
<name>A0A7X5ALX2_9GAMM</name>
<dbReference type="GO" id="GO:0000270">
    <property type="term" value="P:peptidoglycan metabolic process"/>
    <property type="evidence" value="ECO:0007669"/>
    <property type="project" value="InterPro"/>
</dbReference>
<dbReference type="AlphaFoldDB" id="A0A7X5ALX2"/>
<sequence>MTYYTTRRRLFAFASSAALLGALMTAGAQIQAATFDQSRGDRAAQHATFTPSPRLTSQHFWNELAVEPRDAWSQLRDSFQWQDERDEPRVQAWIDHYRRSPHNIAEITERARPWLAWITQKVEERGLPGEIALIPFIESSFDPSARSHRGAAGLWQFMPRTGDSLGLSRQRGYDGRLDVVASTYAALDYIEYQADQWYEGDLELSLAAYNAGAGTVNKARRRALAQGRSGDYWSLSLPRETMNYVPKLKAIAAIIDSPEEYQVTLPAIENAPAFAKIPVERPLRLDEAARLAGVSKGTIAELNPGVTGGTVLPGNDRVLLVPAERADAMLARLDTPAAPGGTQDSRYRVQRGDTLAEIAALQGISVAELRQANGLSGNLIRPGQTLELPTRSLASR</sequence>
<dbReference type="EMBL" id="WUTS01000001">
    <property type="protein sequence ID" value="NAW12254.1"/>
    <property type="molecule type" value="Genomic_DNA"/>
</dbReference>
<accession>A0A7X5ALX2</accession>
<dbReference type="PANTHER" id="PTHR37423:SF2">
    <property type="entry name" value="MEMBRANE-BOUND LYTIC MUREIN TRANSGLYCOSYLASE C"/>
    <property type="match status" value="1"/>
</dbReference>
<dbReference type="CDD" id="cd16894">
    <property type="entry name" value="MltD-like"/>
    <property type="match status" value="1"/>
</dbReference>
<comment type="caution">
    <text evidence="4">The sequence shown here is derived from an EMBL/GenBank/DDBJ whole genome shotgun (WGS) entry which is preliminary data.</text>
</comment>
<evidence type="ECO:0000256" key="1">
    <source>
        <dbReference type="ARBA" id="ARBA00007734"/>
    </source>
</evidence>
<dbReference type="Gene3D" id="3.10.350.10">
    <property type="entry name" value="LysM domain"/>
    <property type="match status" value="1"/>
</dbReference>
<dbReference type="PANTHER" id="PTHR37423">
    <property type="entry name" value="SOLUBLE LYTIC MUREIN TRANSGLYCOSYLASE-RELATED"/>
    <property type="match status" value="1"/>
</dbReference>
<dbReference type="InterPro" id="IPR008258">
    <property type="entry name" value="Transglycosylase_SLT_dom_1"/>
</dbReference>
<keyword evidence="2" id="KW-0732">Signal</keyword>